<dbReference type="RefSeq" id="WP_164680424.1">
    <property type="nucleotide sequence ID" value="NZ_CP049057.1"/>
</dbReference>
<organism evidence="1 2">
    <name type="scientific">Rasiella rasia</name>
    <dbReference type="NCBI Taxonomy" id="2744027"/>
    <lineage>
        <taxon>Bacteria</taxon>
        <taxon>Pseudomonadati</taxon>
        <taxon>Bacteroidota</taxon>
        <taxon>Flavobacteriia</taxon>
        <taxon>Flavobacteriales</taxon>
        <taxon>Flavobacteriaceae</taxon>
        <taxon>Rasiella</taxon>
    </lineage>
</organism>
<name>A0A6G6GRS8_9FLAO</name>
<reference evidence="1 2" key="1">
    <citation type="submission" date="2020-02" db="EMBL/GenBank/DDBJ databases">
        <title>Complete genome sequence of Flavobacteriaceae bacterium.</title>
        <authorList>
            <person name="Kim S.-J."/>
            <person name="Kim Y.-S."/>
            <person name="Kim K.-H."/>
        </authorList>
    </citation>
    <scope>NUCLEOTIDE SEQUENCE [LARGE SCALE GENOMIC DNA]</scope>
    <source>
        <strain evidence="1 2">RR4-40</strain>
    </source>
</reference>
<gene>
    <name evidence="1" type="ORF">G5B37_12815</name>
</gene>
<dbReference type="PROSITE" id="PS51257">
    <property type="entry name" value="PROKAR_LIPOPROTEIN"/>
    <property type="match status" value="1"/>
</dbReference>
<dbReference type="Proteomes" id="UP000505306">
    <property type="component" value="Chromosome"/>
</dbReference>
<protein>
    <submittedName>
        <fullName evidence="1">Uncharacterized protein</fullName>
    </submittedName>
</protein>
<keyword evidence="2" id="KW-1185">Reference proteome</keyword>
<dbReference type="AlphaFoldDB" id="A0A6G6GRS8"/>
<evidence type="ECO:0000313" key="1">
    <source>
        <dbReference type="EMBL" id="QIE60411.1"/>
    </source>
</evidence>
<evidence type="ECO:0000313" key="2">
    <source>
        <dbReference type="Proteomes" id="UP000505306"/>
    </source>
</evidence>
<dbReference type="EMBL" id="CP049057">
    <property type="protein sequence ID" value="QIE60411.1"/>
    <property type="molecule type" value="Genomic_DNA"/>
</dbReference>
<dbReference type="KEGG" id="mgel:G5B37_12815"/>
<accession>A0A6G6GRS8</accession>
<proteinExistence type="predicted"/>
<sequence>MKNFVYLLITAICCTFISCEDEPIGTAEINLDIVDEELFTYLQLITNDVPTEESINCIEFNYSFTIFIFDENLTYEGAQAVFNNEDFVALLNSLDETQSISLNYPISGTLSNGDLIEVTTNEELKEAISNCSKDEHKRRCNNTLVDCIWTVRPFQGFPTNYVGSNFKINRNGTIQFHHEGNVYFGTWVTLYIGDDLFLNIDLNNDTTIESFWDLNWEVSLLTDTQIKIDANDTSVLIEKDCSIPCSADGYQICELDNTPGIAQFALQDYTSCIPVAATHDVVSAVKYSFFATEEDALNNSNPLSATNYTNIENPQTIYVRLDYITSGENLEITQITIEAIPCIGG</sequence>